<keyword evidence="2 3" id="KW-0663">Pyridoxal phosphate</keyword>
<sequence>MTSMNDLELSSIRIAGGSTHDSWSTQKGTIFDRADGAYKWDIYGNQSIDFWMGHGSLILGHNPPCVTKAITAQLKRGTHLSGNHINLVLWAEKICEMVPSAERVRFCASGTEATLLALRVARAYTGRSSIIRVDGHFHGWHDESLCGAIEGWPVGSHPNACDHLALISPGDVEALEYVLATRQVAALILEPGGGSSGSLPFDIPWLKVIRKLTEKYGTLLIFDEVMSGFRYSPGGVQQIAGILPDITTLSKILCGGLPGAAVVGNEEVMACFHSNHASKVVHSGTFNGNPLSACAGLATLEEISDGVIQQLAAERTRILVNAVNEQADKLGIDIRLYCQSSIFHVLIGSHTEGITPAPSEDIFFLTQQYARAYQKLQNTLVECGIDMHKSHGWVSHCHTLDVIEDATQRFVSAFRMLRNNHDSGCPTC</sequence>
<protein>
    <submittedName>
        <fullName evidence="4">Aminotransferase class III-fold pyridoxal phosphate-dependent enzyme</fullName>
    </submittedName>
</protein>
<evidence type="ECO:0000313" key="5">
    <source>
        <dbReference type="Proteomes" id="UP000464389"/>
    </source>
</evidence>
<comment type="cofactor">
    <cofactor evidence="1">
        <name>pyridoxal 5'-phosphate</name>
        <dbReference type="ChEBI" id="CHEBI:597326"/>
    </cofactor>
</comment>
<dbReference type="PANTHER" id="PTHR43713:SF3">
    <property type="entry name" value="GLUTAMATE-1-SEMIALDEHYDE 2,1-AMINOMUTASE 1, CHLOROPLASTIC-RELATED"/>
    <property type="match status" value="1"/>
</dbReference>
<dbReference type="InterPro" id="IPR015424">
    <property type="entry name" value="PyrdxlP-dep_Trfase"/>
</dbReference>
<dbReference type="InterPro" id="IPR005814">
    <property type="entry name" value="Aminotrans_3"/>
</dbReference>
<dbReference type="PANTHER" id="PTHR43713">
    <property type="entry name" value="GLUTAMATE-1-SEMIALDEHYDE 2,1-AMINOMUTASE"/>
    <property type="match status" value="1"/>
</dbReference>
<proteinExistence type="inferred from homology"/>
<evidence type="ECO:0000256" key="2">
    <source>
        <dbReference type="ARBA" id="ARBA00022898"/>
    </source>
</evidence>
<evidence type="ECO:0000313" key="4">
    <source>
        <dbReference type="EMBL" id="QHS46670.1"/>
    </source>
</evidence>
<organism evidence="4 5">
    <name type="scientific">Klebsiella michiganensis</name>
    <dbReference type="NCBI Taxonomy" id="1134687"/>
    <lineage>
        <taxon>Bacteria</taxon>
        <taxon>Pseudomonadati</taxon>
        <taxon>Pseudomonadota</taxon>
        <taxon>Gammaproteobacteria</taxon>
        <taxon>Enterobacterales</taxon>
        <taxon>Enterobacteriaceae</taxon>
        <taxon>Klebsiella/Raoultella group</taxon>
        <taxon>Klebsiella</taxon>
    </lineage>
</organism>
<dbReference type="SUPFAM" id="SSF53383">
    <property type="entry name" value="PLP-dependent transferases"/>
    <property type="match status" value="1"/>
</dbReference>
<dbReference type="Proteomes" id="UP000464389">
    <property type="component" value="Chromosome"/>
</dbReference>
<accession>A0A6P1UXJ6</accession>
<keyword evidence="4" id="KW-0808">Transferase</keyword>
<dbReference type="Gene3D" id="3.90.1150.10">
    <property type="entry name" value="Aspartate Aminotransferase, domain 1"/>
    <property type="match status" value="1"/>
</dbReference>
<keyword evidence="4" id="KW-0032">Aminotransferase</keyword>
<dbReference type="AlphaFoldDB" id="A0A6P1UXJ6"/>
<comment type="similarity">
    <text evidence="3">Belongs to the class-III pyridoxal-phosphate-dependent aminotransferase family.</text>
</comment>
<dbReference type="InterPro" id="IPR049704">
    <property type="entry name" value="Aminotrans_3_PPA_site"/>
</dbReference>
<dbReference type="GO" id="GO:0030170">
    <property type="term" value="F:pyridoxal phosphate binding"/>
    <property type="evidence" value="ECO:0007669"/>
    <property type="project" value="InterPro"/>
</dbReference>
<gene>
    <name evidence="4" type="ORF">GW952_14215</name>
</gene>
<dbReference type="Gene3D" id="3.40.640.10">
    <property type="entry name" value="Type I PLP-dependent aspartate aminotransferase-like (Major domain)"/>
    <property type="match status" value="1"/>
</dbReference>
<dbReference type="EMBL" id="CP048108">
    <property type="protein sequence ID" value="QHS46670.1"/>
    <property type="molecule type" value="Genomic_DNA"/>
</dbReference>
<dbReference type="RefSeq" id="WP_162121902.1">
    <property type="nucleotide sequence ID" value="NZ_CP048108.1"/>
</dbReference>
<dbReference type="InterPro" id="IPR015422">
    <property type="entry name" value="PyrdxlP-dep_Trfase_small"/>
</dbReference>
<dbReference type="PROSITE" id="PS00600">
    <property type="entry name" value="AA_TRANSFER_CLASS_3"/>
    <property type="match status" value="1"/>
</dbReference>
<evidence type="ECO:0000256" key="1">
    <source>
        <dbReference type="ARBA" id="ARBA00001933"/>
    </source>
</evidence>
<reference evidence="4 5" key="1">
    <citation type="submission" date="2020-01" db="EMBL/GenBank/DDBJ databases">
        <title>Bactrocera dorsalis gut bacteria genome.</title>
        <authorList>
            <person name="Zhang H."/>
            <person name="Cai Z."/>
        </authorList>
    </citation>
    <scope>NUCLEOTIDE SEQUENCE [LARGE SCALE GENOMIC DNA]</scope>
    <source>
        <strain evidence="4 5">BD177</strain>
    </source>
</reference>
<dbReference type="Pfam" id="PF00202">
    <property type="entry name" value="Aminotran_3"/>
    <property type="match status" value="1"/>
</dbReference>
<dbReference type="InterPro" id="IPR015421">
    <property type="entry name" value="PyrdxlP-dep_Trfase_major"/>
</dbReference>
<dbReference type="CDD" id="cd00610">
    <property type="entry name" value="OAT_like"/>
    <property type="match status" value="1"/>
</dbReference>
<name>A0A6P1UXJ6_9ENTR</name>
<evidence type="ECO:0000256" key="3">
    <source>
        <dbReference type="RuleBase" id="RU003560"/>
    </source>
</evidence>
<dbReference type="GO" id="GO:0008483">
    <property type="term" value="F:transaminase activity"/>
    <property type="evidence" value="ECO:0007669"/>
    <property type="project" value="UniProtKB-KW"/>
</dbReference>